<keyword evidence="4" id="KW-0804">Transcription</keyword>
<dbReference type="RefSeq" id="WP_211938299.1">
    <property type="nucleotide sequence ID" value="NZ_CP073078.1"/>
</dbReference>
<evidence type="ECO:0000256" key="3">
    <source>
        <dbReference type="ARBA" id="ARBA00023125"/>
    </source>
</evidence>
<dbReference type="SMART" id="SM00530">
    <property type="entry name" value="HTH_XRE"/>
    <property type="match status" value="1"/>
</dbReference>
<comment type="similarity">
    <text evidence="1">Belongs to the short-chain fatty acyl-CoA assimilation regulator (ScfR) family.</text>
</comment>
<dbReference type="KEGG" id="caul:KCG34_25000"/>
<evidence type="ECO:0000313" key="7">
    <source>
        <dbReference type="Proteomes" id="UP000676409"/>
    </source>
</evidence>
<dbReference type="PANTHER" id="PTHR46797:SF23">
    <property type="entry name" value="HTH-TYPE TRANSCRIPTIONAL REGULATOR SUTR"/>
    <property type="match status" value="1"/>
</dbReference>
<dbReference type="InterPro" id="IPR026281">
    <property type="entry name" value="HTH_RamB"/>
</dbReference>
<keyword evidence="3" id="KW-0238">DNA-binding</keyword>
<gene>
    <name evidence="6" type="ORF">KCG34_25000</name>
</gene>
<dbReference type="Pfam" id="PF06114">
    <property type="entry name" value="Peptidase_M78"/>
    <property type="match status" value="1"/>
</dbReference>
<sequence length="475" mass="52565">MATKLFVGPKVRHLREARGWTLEACAAQLGLSISYLSQIETNQRPVTARVLISLIRVFEVDASTFDAEDDERLIADLREASAEQAQGDPPSLAEIKQVVASAPGFAHQYLRLHRAYRRLDERLKTTEEAVALDEATAASAALPYEEVRDYFHYRNNYIHSLDLAAEALAEQLGLGAGAAPMPALEAYLREACDIRPVTVQSGAGVLRRFEPDSRVLTLDATQPSSTRVFQLAYQIASHDLKDLIEAELAQAGFRTQGAFDVCRIGLGNYAAGALVLPYMRFRQAAADLSHDVERLQAVFHTSFEQVCHRLSTLQRPSHRGLPFYFVRVDLAGNITKRHSATRLQFARFGGGCPLWNVHEAFGQPGRILVQLAEMPDGARYLCMARGIIKRSGSYIQPERRYAVGLGCDVGHASQVVYSRGLDLNGPAAQIGVSCRICERDNCPQRAFPPIDRPLRVPANERAIVPYVLEDARRNG</sequence>
<dbReference type="InterPro" id="IPR001387">
    <property type="entry name" value="Cro/C1-type_HTH"/>
</dbReference>
<protein>
    <submittedName>
        <fullName evidence="6">DUF2083 domain-containing protein</fullName>
    </submittedName>
</protein>
<dbReference type="GO" id="GO:0005829">
    <property type="term" value="C:cytosol"/>
    <property type="evidence" value="ECO:0007669"/>
    <property type="project" value="TreeGrafter"/>
</dbReference>
<dbReference type="InterPro" id="IPR010359">
    <property type="entry name" value="IrrE_HExxH"/>
</dbReference>
<feature type="domain" description="HTH cro/C1-type" evidence="5">
    <location>
        <begin position="11"/>
        <end position="65"/>
    </location>
</feature>
<dbReference type="SUPFAM" id="SSF47413">
    <property type="entry name" value="lambda repressor-like DNA-binding domains"/>
    <property type="match status" value="1"/>
</dbReference>
<accession>A0A975IUX4</accession>
<dbReference type="PANTHER" id="PTHR46797">
    <property type="entry name" value="HTH-TYPE TRANSCRIPTIONAL REGULATOR"/>
    <property type="match status" value="1"/>
</dbReference>
<proteinExistence type="inferred from homology"/>
<dbReference type="AlphaFoldDB" id="A0A975IUX4"/>
<dbReference type="GO" id="GO:0003700">
    <property type="term" value="F:DNA-binding transcription factor activity"/>
    <property type="evidence" value="ECO:0007669"/>
    <property type="project" value="TreeGrafter"/>
</dbReference>
<dbReference type="Pfam" id="PF09856">
    <property type="entry name" value="ScfRs"/>
    <property type="match status" value="1"/>
</dbReference>
<organism evidence="6 7">
    <name type="scientific">Phenylobacterium montanum</name>
    <dbReference type="NCBI Taxonomy" id="2823693"/>
    <lineage>
        <taxon>Bacteria</taxon>
        <taxon>Pseudomonadati</taxon>
        <taxon>Pseudomonadota</taxon>
        <taxon>Alphaproteobacteria</taxon>
        <taxon>Caulobacterales</taxon>
        <taxon>Caulobacteraceae</taxon>
        <taxon>Phenylobacterium</taxon>
    </lineage>
</organism>
<dbReference type="PROSITE" id="PS50943">
    <property type="entry name" value="HTH_CROC1"/>
    <property type="match status" value="1"/>
</dbReference>
<reference evidence="6" key="1">
    <citation type="submission" date="2021-04" db="EMBL/GenBank/DDBJ databases">
        <title>The complete genome sequence of Caulobacter sp. S6.</title>
        <authorList>
            <person name="Tang Y."/>
            <person name="Ouyang W."/>
            <person name="Liu Q."/>
            <person name="Huang B."/>
            <person name="Guo Z."/>
            <person name="Lei P."/>
        </authorList>
    </citation>
    <scope>NUCLEOTIDE SEQUENCE</scope>
    <source>
        <strain evidence="6">S6</strain>
    </source>
</reference>
<keyword evidence="2" id="KW-0805">Transcription regulation</keyword>
<evidence type="ECO:0000256" key="1">
    <source>
        <dbReference type="ARBA" id="ARBA00007227"/>
    </source>
</evidence>
<dbReference type="Proteomes" id="UP000676409">
    <property type="component" value="Chromosome"/>
</dbReference>
<dbReference type="InterPro" id="IPR018653">
    <property type="entry name" value="ScfR_C"/>
</dbReference>
<dbReference type="CDD" id="cd00093">
    <property type="entry name" value="HTH_XRE"/>
    <property type="match status" value="1"/>
</dbReference>
<name>A0A975IUX4_9CAUL</name>
<dbReference type="Gene3D" id="1.10.260.40">
    <property type="entry name" value="lambda repressor-like DNA-binding domains"/>
    <property type="match status" value="1"/>
</dbReference>
<dbReference type="EMBL" id="CP073078">
    <property type="protein sequence ID" value="QUD88248.1"/>
    <property type="molecule type" value="Genomic_DNA"/>
</dbReference>
<dbReference type="InterPro" id="IPR050807">
    <property type="entry name" value="TransReg_Diox_bact_type"/>
</dbReference>
<keyword evidence="7" id="KW-1185">Reference proteome</keyword>
<dbReference type="PIRSF" id="PIRSF019251">
    <property type="entry name" value="Rv0465c"/>
    <property type="match status" value="1"/>
</dbReference>
<evidence type="ECO:0000313" key="6">
    <source>
        <dbReference type="EMBL" id="QUD88248.1"/>
    </source>
</evidence>
<evidence type="ECO:0000256" key="4">
    <source>
        <dbReference type="ARBA" id="ARBA00023163"/>
    </source>
</evidence>
<dbReference type="Pfam" id="PF13560">
    <property type="entry name" value="HTH_31"/>
    <property type="match status" value="1"/>
</dbReference>
<evidence type="ECO:0000259" key="5">
    <source>
        <dbReference type="PROSITE" id="PS50943"/>
    </source>
</evidence>
<dbReference type="InterPro" id="IPR010982">
    <property type="entry name" value="Lambda_DNA-bd_dom_sf"/>
</dbReference>
<dbReference type="GO" id="GO:0003677">
    <property type="term" value="F:DNA binding"/>
    <property type="evidence" value="ECO:0007669"/>
    <property type="project" value="UniProtKB-KW"/>
</dbReference>
<evidence type="ECO:0000256" key="2">
    <source>
        <dbReference type="ARBA" id="ARBA00023015"/>
    </source>
</evidence>